<sequence>MIGGYRIQQPFLVLRINQHAGFIQQLRQFMHGRVINADKNNRINILIVGLFLKDLDVRTLLIQSAVTQIDIMRRYRLGNAACHFEVKCITTGGKGAQRGENSNAVDQQPPAGQRIQNPQPARATDNRLTCFIAGV</sequence>
<protein>
    <submittedName>
        <fullName evidence="2">Uncharacterized protein</fullName>
    </submittedName>
</protein>
<gene>
    <name evidence="2" type="ORF">SDC9_189202</name>
</gene>
<comment type="caution">
    <text evidence="2">The sequence shown here is derived from an EMBL/GenBank/DDBJ whole genome shotgun (WGS) entry which is preliminary data.</text>
</comment>
<organism evidence="2">
    <name type="scientific">bioreactor metagenome</name>
    <dbReference type="NCBI Taxonomy" id="1076179"/>
    <lineage>
        <taxon>unclassified sequences</taxon>
        <taxon>metagenomes</taxon>
        <taxon>ecological metagenomes</taxon>
    </lineage>
</organism>
<name>A0A645HRG6_9ZZZZ</name>
<accession>A0A645HRG6</accession>
<evidence type="ECO:0000256" key="1">
    <source>
        <dbReference type="SAM" id="MobiDB-lite"/>
    </source>
</evidence>
<proteinExistence type="predicted"/>
<dbReference type="AlphaFoldDB" id="A0A645HRG6"/>
<evidence type="ECO:0000313" key="2">
    <source>
        <dbReference type="EMBL" id="MPN41648.1"/>
    </source>
</evidence>
<dbReference type="EMBL" id="VSSQ01098840">
    <property type="protein sequence ID" value="MPN41648.1"/>
    <property type="molecule type" value="Genomic_DNA"/>
</dbReference>
<reference evidence="2" key="1">
    <citation type="submission" date="2019-08" db="EMBL/GenBank/DDBJ databases">
        <authorList>
            <person name="Kucharzyk K."/>
            <person name="Murdoch R.W."/>
            <person name="Higgins S."/>
            <person name="Loffler F."/>
        </authorList>
    </citation>
    <scope>NUCLEOTIDE SEQUENCE</scope>
</reference>
<feature type="region of interest" description="Disordered" evidence="1">
    <location>
        <begin position="93"/>
        <end position="122"/>
    </location>
</feature>